<keyword evidence="5" id="KW-1185">Reference proteome</keyword>
<evidence type="ECO:0000259" key="3">
    <source>
        <dbReference type="Pfam" id="PF08241"/>
    </source>
</evidence>
<organism evidence="4 5">
    <name type="scientific">Chrysophaeum taylorii</name>
    <dbReference type="NCBI Taxonomy" id="2483200"/>
    <lineage>
        <taxon>Eukaryota</taxon>
        <taxon>Sar</taxon>
        <taxon>Stramenopiles</taxon>
        <taxon>Ochrophyta</taxon>
        <taxon>Pelagophyceae</taxon>
        <taxon>Pelagomonadales</taxon>
        <taxon>Pelagomonadaceae</taxon>
        <taxon>Chrysophaeum</taxon>
    </lineage>
</organism>
<comment type="caution">
    <text evidence="4">The sequence shown here is derived from an EMBL/GenBank/DDBJ whole genome shotgun (WGS) entry which is preliminary data.</text>
</comment>
<dbReference type="Gene3D" id="3.40.50.150">
    <property type="entry name" value="Vaccinia Virus protein VP39"/>
    <property type="match status" value="1"/>
</dbReference>
<proteinExistence type="predicted"/>
<dbReference type="InterPro" id="IPR050508">
    <property type="entry name" value="Methyltransf_Superfamily"/>
</dbReference>
<feature type="domain" description="Methyltransferase type 11" evidence="3">
    <location>
        <begin position="156"/>
        <end position="267"/>
    </location>
</feature>
<evidence type="ECO:0000313" key="4">
    <source>
        <dbReference type="EMBL" id="KAJ8613485.1"/>
    </source>
</evidence>
<feature type="region of interest" description="Disordered" evidence="1">
    <location>
        <begin position="29"/>
        <end position="79"/>
    </location>
</feature>
<feature type="chain" id="PRO_5042294256" description="Methyltransferase type 11 domain-containing protein" evidence="2">
    <location>
        <begin position="18"/>
        <end position="342"/>
    </location>
</feature>
<dbReference type="CDD" id="cd02440">
    <property type="entry name" value="AdoMet_MTases"/>
    <property type="match status" value="1"/>
</dbReference>
<dbReference type="InterPro" id="IPR029063">
    <property type="entry name" value="SAM-dependent_MTases_sf"/>
</dbReference>
<protein>
    <recommendedName>
        <fullName evidence="3">Methyltransferase type 11 domain-containing protein</fullName>
    </recommendedName>
</protein>
<dbReference type="SUPFAM" id="SSF53335">
    <property type="entry name" value="S-adenosyl-L-methionine-dependent methyltransferases"/>
    <property type="match status" value="1"/>
</dbReference>
<reference evidence="4" key="1">
    <citation type="submission" date="2023-01" db="EMBL/GenBank/DDBJ databases">
        <title>Metagenome sequencing of chrysophaentin producing Chrysophaeum taylorii.</title>
        <authorList>
            <person name="Davison J."/>
            <person name="Bewley C."/>
        </authorList>
    </citation>
    <scope>NUCLEOTIDE SEQUENCE</scope>
    <source>
        <strain evidence="4">NIES-1699</strain>
    </source>
</reference>
<dbReference type="Pfam" id="PF08241">
    <property type="entry name" value="Methyltransf_11"/>
    <property type="match status" value="1"/>
</dbReference>
<dbReference type="PANTHER" id="PTHR42912">
    <property type="entry name" value="METHYLTRANSFERASE"/>
    <property type="match status" value="1"/>
</dbReference>
<dbReference type="GO" id="GO:0008757">
    <property type="term" value="F:S-adenosylmethionine-dependent methyltransferase activity"/>
    <property type="evidence" value="ECO:0007669"/>
    <property type="project" value="InterPro"/>
</dbReference>
<accession>A0AAD7UNV9</accession>
<dbReference type="InterPro" id="IPR013216">
    <property type="entry name" value="Methyltransf_11"/>
</dbReference>
<dbReference type="Proteomes" id="UP001230188">
    <property type="component" value="Unassembled WGS sequence"/>
</dbReference>
<keyword evidence="2" id="KW-0732">Signal</keyword>
<gene>
    <name evidence="4" type="ORF">CTAYLR_002145</name>
</gene>
<evidence type="ECO:0000256" key="1">
    <source>
        <dbReference type="SAM" id="MobiDB-lite"/>
    </source>
</evidence>
<dbReference type="PANTHER" id="PTHR42912:SF80">
    <property type="entry name" value="METHYLTRANSFERASE DOMAIN-CONTAINING PROTEIN"/>
    <property type="match status" value="1"/>
</dbReference>
<evidence type="ECO:0000313" key="5">
    <source>
        <dbReference type="Proteomes" id="UP001230188"/>
    </source>
</evidence>
<sequence>MATRRFVRAWMVGSSLAMAVRVQETSGIAGRGASPQVTPVRQGNGVVPLQPSHKSGMEDLMESESAAAAPTTSPDRYEAEFRNPEWREKYWADPRMHGFGNQGSPGAVLHALVAPLFTFMLDQFAYHGKDVRAEAWKFIKWARNRNVGAPHVTKAVDLGCGTGFTARSLARAFFSRLGGRKNEVDVVALDLSPEMLRVARDINFLTDDGTVDGIEYILANAEETGLPSSRFDVVTAAFVFHECPREARARIMEEGLRLLAPGGTLAILDIHTDYEPSKFMLPGEPYIRGYLDHFEDDVSDFARHHANRFAFAHRDVVIPGRLILWHFHAKPENEPVYFDIAT</sequence>
<dbReference type="EMBL" id="JAQMWT010000028">
    <property type="protein sequence ID" value="KAJ8613485.1"/>
    <property type="molecule type" value="Genomic_DNA"/>
</dbReference>
<dbReference type="AlphaFoldDB" id="A0AAD7UNV9"/>
<name>A0AAD7UNV9_9STRA</name>
<feature type="compositionally biased region" description="Low complexity" evidence="1">
    <location>
        <begin position="63"/>
        <end position="74"/>
    </location>
</feature>
<feature type="signal peptide" evidence="2">
    <location>
        <begin position="1"/>
        <end position="17"/>
    </location>
</feature>
<evidence type="ECO:0000256" key="2">
    <source>
        <dbReference type="SAM" id="SignalP"/>
    </source>
</evidence>